<dbReference type="PATRIC" id="fig|1218508.4.peg.683"/>
<name>A0A0F4KT87_9LACO</name>
<organism evidence="3 4">
    <name type="scientific">Bombilactobacillus mellis</name>
    <dbReference type="NCBI Taxonomy" id="1218508"/>
    <lineage>
        <taxon>Bacteria</taxon>
        <taxon>Bacillati</taxon>
        <taxon>Bacillota</taxon>
        <taxon>Bacilli</taxon>
        <taxon>Lactobacillales</taxon>
        <taxon>Lactobacillaceae</taxon>
        <taxon>Bombilactobacillus</taxon>
    </lineage>
</organism>
<accession>A0A0F4KT87</accession>
<dbReference type="Gene3D" id="3.40.1440.10">
    <property type="entry name" value="GIY-YIG endonuclease"/>
    <property type="match status" value="1"/>
</dbReference>
<dbReference type="AlphaFoldDB" id="A0A0F4KT87"/>
<dbReference type="InterPro" id="IPR050190">
    <property type="entry name" value="UPF0213_domain"/>
</dbReference>
<evidence type="ECO:0000313" key="4">
    <source>
        <dbReference type="Proteomes" id="UP000033695"/>
    </source>
</evidence>
<dbReference type="Proteomes" id="UP000033695">
    <property type="component" value="Unassembled WGS sequence"/>
</dbReference>
<proteinExistence type="inferred from homology"/>
<comment type="similarity">
    <text evidence="1">Belongs to the UPF0213 family.</text>
</comment>
<dbReference type="STRING" id="1218508.JG29_06680"/>
<dbReference type="PROSITE" id="PS50164">
    <property type="entry name" value="GIY_YIG"/>
    <property type="match status" value="1"/>
</dbReference>
<dbReference type="HOGENOM" id="CLU_135650_0_3_9"/>
<dbReference type="Pfam" id="PF01541">
    <property type="entry name" value="GIY-YIG"/>
    <property type="match status" value="1"/>
</dbReference>
<dbReference type="OrthoDB" id="9807770at2"/>
<sequence>MDKSQTYSVYIVHCADDTYYTGISNKVAARVRAHNAGQGAKYTRSRRPVQLVYQELVGDRSQASKREWEIKHYSRQQKMQLFTHKS</sequence>
<feature type="domain" description="GIY-YIG" evidence="2">
    <location>
        <begin position="5"/>
        <end position="80"/>
    </location>
</feature>
<dbReference type="InterPro" id="IPR000305">
    <property type="entry name" value="GIY-YIG_endonuc"/>
</dbReference>
<reference evidence="3 4" key="1">
    <citation type="submission" date="2014-12" db="EMBL/GenBank/DDBJ databases">
        <title>Comparative genomics of the lactic acid bacteria isolated from the honey bee gut.</title>
        <authorList>
            <person name="Ellegaard K.M."/>
            <person name="Tamarit D."/>
            <person name="Javelind E."/>
            <person name="Olofsson T."/>
            <person name="Andersson S.G."/>
            <person name="Vasquez A."/>
        </authorList>
    </citation>
    <scope>NUCLEOTIDE SEQUENCE [LARGE SCALE GENOMIC DNA]</scope>
    <source>
        <strain evidence="3 4">Hon2</strain>
    </source>
</reference>
<dbReference type="PANTHER" id="PTHR34477:SF1">
    <property type="entry name" value="UPF0213 PROTEIN YHBQ"/>
    <property type="match status" value="1"/>
</dbReference>
<dbReference type="SUPFAM" id="SSF82771">
    <property type="entry name" value="GIY-YIG endonuclease"/>
    <property type="match status" value="1"/>
</dbReference>
<dbReference type="EMBL" id="JXBZ01000005">
    <property type="protein sequence ID" value="KJY49214.1"/>
    <property type="molecule type" value="Genomic_DNA"/>
</dbReference>
<gene>
    <name evidence="3" type="ORF">JG29_06680</name>
</gene>
<dbReference type="PANTHER" id="PTHR34477">
    <property type="entry name" value="UPF0213 PROTEIN YHBQ"/>
    <property type="match status" value="1"/>
</dbReference>
<dbReference type="InterPro" id="IPR035901">
    <property type="entry name" value="GIY-YIG_endonuc_sf"/>
</dbReference>
<comment type="caution">
    <text evidence="3">The sequence shown here is derived from an EMBL/GenBank/DDBJ whole genome shotgun (WGS) entry which is preliminary data.</text>
</comment>
<keyword evidence="4" id="KW-1185">Reference proteome</keyword>
<dbReference type="CDD" id="cd10456">
    <property type="entry name" value="GIY-YIG_UPF0213"/>
    <property type="match status" value="1"/>
</dbReference>
<dbReference type="RefSeq" id="WP_045922518.1">
    <property type="nucleotide sequence ID" value="NZ_JBHTHW010000003.1"/>
</dbReference>
<evidence type="ECO:0000256" key="1">
    <source>
        <dbReference type="ARBA" id="ARBA00007435"/>
    </source>
</evidence>
<evidence type="ECO:0000313" key="3">
    <source>
        <dbReference type="EMBL" id="KJY49214.1"/>
    </source>
</evidence>
<protein>
    <submittedName>
        <fullName evidence="3">GIY-YIG catalytic domain protein</fullName>
    </submittedName>
</protein>
<evidence type="ECO:0000259" key="2">
    <source>
        <dbReference type="PROSITE" id="PS50164"/>
    </source>
</evidence>